<accession>A6ISK6</accession>
<gene>
    <name evidence="2" type="ORF">rCG_31104</name>
</gene>
<evidence type="ECO:0000313" key="3">
    <source>
        <dbReference type="Proteomes" id="UP000234681"/>
    </source>
</evidence>
<organism evidence="2 3">
    <name type="scientific">Rattus norvegicus</name>
    <name type="common">Rat</name>
    <dbReference type="NCBI Taxonomy" id="10116"/>
    <lineage>
        <taxon>Eukaryota</taxon>
        <taxon>Metazoa</taxon>
        <taxon>Chordata</taxon>
        <taxon>Craniata</taxon>
        <taxon>Vertebrata</taxon>
        <taxon>Euteleostomi</taxon>
        <taxon>Mammalia</taxon>
        <taxon>Eutheria</taxon>
        <taxon>Euarchontoglires</taxon>
        <taxon>Glires</taxon>
        <taxon>Rodentia</taxon>
        <taxon>Myomorpha</taxon>
        <taxon>Muroidea</taxon>
        <taxon>Muridae</taxon>
        <taxon>Murinae</taxon>
        <taxon>Rattus</taxon>
    </lineage>
</organism>
<dbReference type="Proteomes" id="UP000234681">
    <property type="component" value="Chromosome 5"/>
</dbReference>
<sequence length="45" mass="4421">MCSGEATPPGLTVGVASSPLLSHRRASSMEATSLCDPCSGAGSLQ</sequence>
<dbReference type="AlphaFoldDB" id="A6ISK6"/>
<proteinExistence type="predicted"/>
<evidence type="ECO:0000313" key="2">
    <source>
        <dbReference type="EMBL" id="EDL80557.1"/>
    </source>
</evidence>
<evidence type="ECO:0000256" key="1">
    <source>
        <dbReference type="SAM" id="MobiDB-lite"/>
    </source>
</evidence>
<reference evidence="3" key="1">
    <citation type="submission" date="2005-09" db="EMBL/GenBank/DDBJ databases">
        <authorList>
            <person name="Mural R.J."/>
            <person name="Li P.W."/>
            <person name="Adams M.D."/>
            <person name="Amanatides P.G."/>
            <person name="Baden-Tillson H."/>
            <person name="Barnstead M."/>
            <person name="Chin S.H."/>
            <person name="Dew I."/>
            <person name="Evans C.A."/>
            <person name="Ferriera S."/>
            <person name="Flanigan M."/>
            <person name="Fosler C."/>
            <person name="Glodek A."/>
            <person name="Gu Z."/>
            <person name="Holt R.A."/>
            <person name="Jennings D."/>
            <person name="Kraft C.L."/>
            <person name="Lu F."/>
            <person name="Nguyen T."/>
            <person name="Nusskern D.R."/>
            <person name="Pfannkoch C.M."/>
            <person name="Sitter C."/>
            <person name="Sutton G.G."/>
            <person name="Venter J.C."/>
            <person name="Wang Z."/>
            <person name="Woodage T."/>
            <person name="Zheng X.H."/>
            <person name="Zhong F."/>
        </authorList>
    </citation>
    <scope>NUCLEOTIDE SEQUENCE [LARGE SCALE GENOMIC DNA]</scope>
    <source>
        <strain>BN</strain>
        <strain evidence="3">Sprague-Dawley</strain>
    </source>
</reference>
<name>A6ISK6_RAT</name>
<protein>
    <submittedName>
        <fullName evidence="2">RCG31104</fullName>
    </submittedName>
</protein>
<feature type="region of interest" description="Disordered" evidence="1">
    <location>
        <begin position="26"/>
        <end position="45"/>
    </location>
</feature>
<dbReference type="EMBL" id="CH473968">
    <property type="protein sequence ID" value="EDL80557.1"/>
    <property type="molecule type" value="Genomic_DNA"/>
</dbReference>